<dbReference type="SUPFAM" id="SSF103473">
    <property type="entry name" value="MFS general substrate transporter"/>
    <property type="match status" value="1"/>
</dbReference>
<dbReference type="GO" id="GO:0015293">
    <property type="term" value="F:symporter activity"/>
    <property type="evidence" value="ECO:0007669"/>
    <property type="project" value="InterPro"/>
</dbReference>
<keyword evidence="2" id="KW-0472">Membrane</keyword>
<sequence>MQSTVSQPNQGDVPRLTPWQLTSYGLLTMPIAMAGLALLTYLPTFYAIDMGLGLGVVGAIFLGGRFLDILTDPMIGHLSDQTRSRFGPRKPWMAAGIVGFCAALWFLLVPPGDIGPAYLIIAGTVFFISMTMLDVPYSSTGLEISPYVDERSRLASAKAGFQVAGALLAGTMPLLLTTSASGSLPAIAISAIGLAALGFLLFIAFVPARNRVEARSSAGITASLKTILAERRYKYLLGPFFIIQTANALFSGLAVLYITFIVKAPGLVGLFIGLLFLSTALFLPLWLAVARRVGKAKCWQAGIMISMVALLAMPLFGEGDVVAICILFAVIGGTFGCDAVMPTSMLADIASDHESETGDRLSGVYLSVKNAVSKCAFAAPMGLAFPVLGYLEFETSETHDPVTLLAFMGFFALIPVALKCVAILIMRRGPDFHTAQAS</sequence>
<organism evidence="3 4">
    <name type="scientific">Pontixanthobacter aestiaquae</name>
    <dbReference type="NCBI Taxonomy" id="1509367"/>
    <lineage>
        <taxon>Bacteria</taxon>
        <taxon>Pseudomonadati</taxon>
        <taxon>Pseudomonadota</taxon>
        <taxon>Alphaproteobacteria</taxon>
        <taxon>Sphingomonadales</taxon>
        <taxon>Erythrobacteraceae</taxon>
        <taxon>Pontixanthobacter</taxon>
    </lineage>
</organism>
<name>A0A844Z1P4_9SPHN</name>
<evidence type="ECO:0000313" key="4">
    <source>
        <dbReference type="Proteomes" id="UP000460290"/>
    </source>
</evidence>
<dbReference type="InterPro" id="IPR039672">
    <property type="entry name" value="MFS_2"/>
</dbReference>
<feature type="transmembrane region" description="Helical" evidence="2">
    <location>
        <begin position="91"/>
        <end position="108"/>
    </location>
</feature>
<reference evidence="3 4" key="1">
    <citation type="submission" date="2019-12" db="EMBL/GenBank/DDBJ databases">
        <title>Genomic-based taxomic classification of the family Erythrobacteraceae.</title>
        <authorList>
            <person name="Xu L."/>
        </authorList>
    </citation>
    <scope>NUCLEOTIDE SEQUENCE [LARGE SCALE GENOMIC DNA]</scope>
    <source>
        <strain evidence="3 4">KCTC 42006</strain>
    </source>
</reference>
<feature type="transmembrane region" description="Helical" evidence="2">
    <location>
        <begin position="182"/>
        <end position="206"/>
    </location>
</feature>
<keyword evidence="2" id="KW-1133">Transmembrane helix</keyword>
<keyword evidence="2" id="KW-0812">Transmembrane</keyword>
<gene>
    <name evidence="3" type="ORF">GRI35_04545</name>
</gene>
<feature type="transmembrane region" description="Helical" evidence="2">
    <location>
        <begin position="235"/>
        <end position="260"/>
    </location>
</feature>
<dbReference type="GO" id="GO:0005886">
    <property type="term" value="C:plasma membrane"/>
    <property type="evidence" value="ECO:0007669"/>
    <property type="project" value="TreeGrafter"/>
</dbReference>
<dbReference type="EMBL" id="WTYZ01000001">
    <property type="protein sequence ID" value="MXO82641.1"/>
    <property type="molecule type" value="Genomic_DNA"/>
</dbReference>
<proteinExistence type="inferred from homology"/>
<protein>
    <submittedName>
        <fullName evidence="3">MFS transporter</fullName>
    </submittedName>
</protein>
<dbReference type="AlphaFoldDB" id="A0A844Z1P4"/>
<dbReference type="GO" id="GO:0008643">
    <property type="term" value="P:carbohydrate transport"/>
    <property type="evidence" value="ECO:0007669"/>
    <property type="project" value="InterPro"/>
</dbReference>
<dbReference type="RefSeq" id="WP_160613069.1">
    <property type="nucleotide sequence ID" value="NZ_JAUFQM010000001.1"/>
</dbReference>
<feature type="transmembrane region" description="Helical" evidence="2">
    <location>
        <begin position="154"/>
        <end position="176"/>
    </location>
</feature>
<dbReference type="InterPro" id="IPR036259">
    <property type="entry name" value="MFS_trans_sf"/>
</dbReference>
<feature type="transmembrane region" description="Helical" evidence="2">
    <location>
        <begin position="114"/>
        <end position="133"/>
    </location>
</feature>
<evidence type="ECO:0000256" key="2">
    <source>
        <dbReference type="SAM" id="Phobius"/>
    </source>
</evidence>
<dbReference type="OrthoDB" id="7584869at2"/>
<feature type="transmembrane region" description="Helical" evidence="2">
    <location>
        <begin position="403"/>
        <end position="426"/>
    </location>
</feature>
<dbReference type="Gene3D" id="1.20.1250.20">
    <property type="entry name" value="MFS general substrate transporter like domains"/>
    <property type="match status" value="2"/>
</dbReference>
<dbReference type="Pfam" id="PF13347">
    <property type="entry name" value="MFS_2"/>
    <property type="match status" value="1"/>
</dbReference>
<dbReference type="PANTHER" id="PTHR11328">
    <property type="entry name" value="MAJOR FACILITATOR SUPERFAMILY DOMAIN-CONTAINING PROTEIN"/>
    <property type="match status" value="1"/>
</dbReference>
<comment type="caution">
    <text evidence="3">The sequence shown here is derived from an EMBL/GenBank/DDBJ whole genome shotgun (WGS) entry which is preliminary data.</text>
</comment>
<dbReference type="Proteomes" id="UP000460290">
    <property type="component" value="Unassembled WGS sequence"/>
</dbReference>
<feature type="transmembrane region" description="Helical" evidence="2">
    <location>
        <begin position="321"/>
        <end position="341"/>
    </location>
</feature>
<feature type="transmembrane region" description="Helical" evidence="2">
    <location>
        <begin position="266"/>
        <end position="286"/>
    </location>
</feature>
<feature type="transmembrane region" description="Helical" evidence="2">
    <location>
        <begin position="48"/>
        <end position="70"/>
    </location>
</feature>
<accession>A0A844Z1P4</accession>
<comment type="similarity">
    <text evidence="1">Belongs to the sodium:galactoside symporter (TC 2.A.2) family.</text>
</comment>
<evidence type="ECO:0000313" key="3">
    <source>
        <dbReference type="EMBL" id="MXO82641.1"/>
    </source>
</evidence>
<evidence type="ECO:0000256" key="1">
    <source>
        <dbReference type="ARBA" id="ARBA00009617"/>
    </source>
</evidence>
<keyword evidence="4" id="KW-1185">Reference proteome</keyword>
<feature type="transmembrane region" description="Helical" evidence="2">
    <location>
        <begin position="21"/>
        <end position="42"/>
    </location>
</feature>
<dbReference type="PANTHER" id="PTHR11328:SF24">
    <property type="entry name" value="MAJOR FACILITATOR SUPERFAMILY (MFS) PROFILE DOMAIN-CONTAINING PROTEIN"/>
    <property type="match status" value="1"/>
</dbReference>